<keyword evidence="9" id="KW-1185">Reference proteome</keyword>
<keyword evidence="8" id="KW-0808">Transferase</keyword>
<evidence type="ECO:0000313" key="8">
    <source>
        <dbReference type="EMBL" id="KAJ6641864.1"/>
    </source>
</evidence>
<dbReference type="GO" id="GO:0010945">
    <property type="term" value="F:coenzyme A diphosphatase activity"/>
    <property type="evidence" value="ECO:0007669"/>
    <property type="project" value="InterPro"/>
</dbReference>
<comment type="subcellular location">
    <subcellularLocation>
        <location evidence="1">Endoplasmic reticulum membrane</location>
        <topology evidence="1">Multi-pass membrane protein</topology>
    </subcellularLocation>
</comment>
<protein>
    <submittedName>
        <fullName evidence="8">NAD kinase 2, mitochondrial</fullName>
    </submittedName>
</protein>
<dbReference type="GO" id="GO:0003951">
    <property type="term" value="F:NAD+ kinase activity"/>
    <property type="evidence" value="ECO:0007669"/>
    <property type="project" value="InterPro"/>
</dbReference>
<reference evidence="8" key="1">
    <citation type="submission" date="2022-07" db="EMBL/GenBank/DDBJ databases">
        <authorList>
            <person name="Trinca V."/>
            <person name="Uliana J.V.C."/>
            <person name="Torres T.T."/>
            <person name="Ward R.J."/>
            <person name="Monesi N."/>
        </authorList>
    </citation>
    <scope>NUCLEOTIDE SEQUENCE</scope>
    <source>
        <strain evidence="8">HSMRA1968</strain>
        <tissue evidence="8">Whole embryos</tissue>
    </source>
</reference>
<dbReference type="GO" id="GO:0019674">
    <property type="term" value="P:NAD+ metabolic process"/>
    <property type="evidence" value="ECO:0007669"/>
    <property type="project" value="InterPro"/>
</dbReference>
<evidence type="ECO:0000256" key="3">
    <source>
        <dbReference type="ARBA" id="ARBA00022824"/>
    </source>
</evidence>
<evidence type="ECO:0000256" key="6">
    <source>
        <dbReference type="SAM" id="MobiDB-lite"/>
    </source>
</evidence>
<dbReference type="PANTHER" id="PTHR13158">
    <property type="match status" value="1"/>
</dbReference>
<evidence type="ECO:0000256" key="4">
    <source>
        <dbReference type="ARBA" id="ARBA00022989"/>
    </source>
</evidence>
<dbReference type="InterPro" id="IPR019388">
    <property type="entry name" value="FIT"/>
</dbReference>
<keyword evidence="5 7" id="KW-0472">Membrane</keyword>
<accession>A0A9Q0S287</accession>
<dbReference type="SUPFAM" id="SSF111331">
    <property type="entry name" value="NAD kinase/diacylglycerol kinase-like"/>
    <property type="match status" value="1"/>
</dbReference>
<dbReference type="InterPro" id="IPR017437">
    <property type="entry name" value="ATP-NAD_kinase_PpnK-typ_C"/>
</dbReference>
<evidence type="ECO:0000256" key="2">
    <source>
        <dbReference type="ARBA" id="ARBA00022692"/>
    </source>
</evidence>
<dbReference type="Pfam" id="PF10261">
    <property type="entry name" value="FIT"/>
    <property type="match status" value="1"/>
</dbReference>
<dbReference type="Proteomes" id="UP001151699">
    <property type="component" value="Chromosome B"/>
</dbReference>
<sequence length="547" mass="61623">MATKRRPLHPQHQYGSSHLNFRPGGVETRNENRGTRPTTQPSTVKEVVMFMVILFIISLIGDFSPYPKTYFARSDNLFNVYFVKLGWAWTLVLSSPFLTEANATKLNETQALNTNLQGETAFYTVTGKNAQTLIGSIVGNHCKEVVPIRKNVRLFATCNDEKSFKPTKALIVTKLSRLEFEQQRQPSLSRNELEKNIRHRGSDYDVMLNFHTIHKDFERKIAHCFKKFGVEVKLVNRLILTKEHIKWADILVPVGGDGTFLMTAGRASVFNPKFSKTPVVGFNSDPLRSEGRLMLPKKYSYDPEEAIRRIVEGKFKWVHRSRIRVTLFGQNGSIPQASDMHEHSFHCPTEPIDVLSKSLSEIDSKKYKSNRMIMVPYLALNEVFIGETLSARVSYLQMALDGSETFTKTKSSGLCVSTGTGSTSWLTSTNRLSVKNVKTLLEIIESKNGSLHNVSPSSVCKEYNDRLVFPPDDPRLCYSIREQICVGVWPNPKGFESIGFAKTILIKSRCLDASLVIDGSITYPFNDGAKALLEVHPDDSLLTISLD</sequence>
<dbReference type="AlphaFoldDB" id="A0A9Q0S287"/>
<dbReference type="GO" id="GO:0019915">
    <property type="term" value="P:lipid storage"/>
    <property type="evidence" value="ECO:0007669"/>
    <property type="project" value="InterPro"/>
</dbReference>
<name>A0A9Q0S287_9DIPT</name>
<dbReference type="PANTHER" id="PTHR13158:SF5">
    <property type="entry name" value="NAD KINASE 2, MITOCHONDRIAL"/>
    <property type="match status" value="1"/>
</dbReference>
<comment type="caution">
    <text evidence="8">The sequence shown here is derived from an EMBL/GenBank/DDBJ whole genome shotgun (WGS) entry which is preliminary data.</text>
</comment>
<dbReference type="Gene3D" id="3.40.50.10330">
    <property type="entry name" value="Probable inorganic polyphosphate/atp-NAD kinase, domain 1"/>
    <property type="match status" value="1"/>
</dbReference>
<keyword evidence="8" id="KW-0418">Kinase</keyword>
<proteinExistence type="predicted"/>
<dbReference type="Gene3D" id="2.60.200.30">
    <property type="entry name" value="Probable inorganic polyphosphate/atp-NAD kinase, domain 2"/>
    <property type="match status" value="1"/>
</dbReference>
<organism evidence="8 9">
    <name type="scientific">Pseudolycoriella hygida</name>
    <dbReference type="NCBI Taxonomy" id="35572"/>
    <lineage>
        <taxon>Eukaryota</taxon>
        <taxon>Metazoa</taxon>
        <taxon>Ecdysozoa</taxon>
        <taxon>Arthropoda</taxon>
        <taxon>Hexapoda</taxon>
        <taxon>Insecta</taxon>
        <taxon>Pterygota</taxon>
        <taxon>Neoptera</taxon>
        <taxon>Endopterygota</taxon>
        <taxon>Diptera</taxon>
        <taxon>Nematocera</taxon>
        <taxon>Sciaroidea</taxon>
        <taxon>Sciaridae</taxon>
        <taxon>Pseudolycoriella</taxon>
    </lineage>
</organism>
<keyword evidence="3" id="KW-0256">Endoplasmic reticulum</keyword>
<dbReference type="EMBL" id="WJQU01000002">
    <property type="protein sequence ID" value="KAJ6641864.1"/>
    <property type="molecule type" value="Genomic_DNA"/>
</dbReference>
<dbReference type="GO" id="GO:0005739">
    <property type="term" value="C:mitochondrion"/>
    <property type="evidence" value="ECO:0007669"/>
    <property type="project" value="TreeGrafter"/>
</dbReference>
<dbReference type="OrthoDB" id="185618at2759"/>
<evidence type="ECO:0000256" key="1">
    <source>
        <dbReference type="ARBA" id="ARBA00004477"/>
    </source>
</evidence>
<feature type="transmembrane region" description="Helical" evidence="7">
    <location>
        <begin position="47"/>
        <end position="66"/>
    </location>
</feature>
<keyword evidence="4 7" id="KW-1133">Transmembrane helix</keyword>
<evidence type="ECO:0000256" key="7">
    <source>
        <dbReference type="SAM" id="Phobius"/>
    </source>
</evidence>
<gene>
    <name evidence="8" type="primary">Nadk2</name>
    <name evidence="8" type="ORF">Bhyg_06809</name>
</gene>
<dbReference type="GO" id="GO:0005789">
    <property type="term" value="C:endoplasmic reticulum membrane"/>
    <property type="evidence" value="ECO:0007669"/>
    <property type="project" value="UniProtKB-SubCell"/>
</dbReference>
<evidence type="ECO:0000313" key="9">
    <source>
        <dbReference type="Proteomes" id="UP001151699"/>
    </source>
</evidence>
<dbReference type="InterPro" id="IPR017438">
    <property type="entry name" value="ATP-NAD_kinase_N"/>
</dbReference>
<keyword evidence="2 7" id="KW-0812">Transmembrane</keyword>
<evidence type="ECO:0000256" key="5">
    <source>
        <dbReference type="ARBA" id="ARBA00023136"/>
    </source>
</evidence>
<feature type="region of interest" description="Disordered" evidence="6">
    <location>
        <begin position="1"/>
        <end position="40"/>
    </location>
</feature>
<dbReference type="InterPro" id="IPR016064">
    <property type="entry name" value="NAD/diacylglycerol_kinase_sf"/>
</dbReference>
<feature type="transmembrane region" description="Helical" evidence="7">
    <location>
        <begin position="78"/>
        <end position="98"/>
    </location>
</feature>